<proteinExistence type="predicted"/>
<dbReference type="SUPFAM" id="SSF55729">
    <property type="entry name" value="Acyl-CoA N-acyltransferases (Nat)"/>
    <property type="match status" value="1"/>
</dbReference>
<keyword evidence="3" id="KW-1185">Reference proteome</keyword>
<sequence>MIIRQAVFEDAKSIARVHVDSWRTAYKGVIKDEVLAGLSVEQRMMSWESQLQPGNNQMAVYVAETEEGAIVGFASGGPSRTHSLPYKGELYAIYILDSYRRQGIGLLLMQSIAVFLREQGHDSMFLWALKDNRYRAFYEKWHGVPAGDKLVQIGGEDYTEIAYGWDHLDEFIQFKQI</sequence>
<dbReference type="GO" id="GO:0016746">
    <property type="term" value="F:acyltransferase activity"/>
    <property type="evidence" value="ECO:0007669"/>
    <property type="project" value="UniProtKB-KW"/>
</dbReference>
<keyword evidence="2" id="KW-0012">Acyltransferase</keyword>
<evidence type="ECO:0000259" key="1">
    <source>
        <dbReference type="PROSITE" id="PS51186"/>
    </source>
</evidence>
<accession>A0ABW3Q2Q4</accession>
<organism evidence="2 3">
    <name type="scientific">Paenibacillus provencensis</name>
    <dbReference type="NCBI Taxonomy" id="441151"/>
    <lineage>
        <taxon>Bacteria</taxon>
        <taxon>Bacillati</taxon>
        <taxon>Bacillota</taxon>
        <taxon>Bacilli</taxon>
        <taxon>Bacillales</taxon>
        <taxon>Paenibacillaceae</taxon>
        <taxon>Paenibacillus</taxon>
    </lineage>
</organism>
<name>A0ABW3Q2Q4_9BACL</name>
<dbReference type="EMBL" id="JBHTKX010000001">
    <property type="protein sequence ID" value="MFD1128460.1"/>
    <property type="molecule type" value="Genomic_DNA"/>
</dbReference>
<keyword evidence="2" id="KW-0808">Transferase</keyword>
<dbReference type="Gene3D" id="3.40.630.30">
    <property type="match status" value="1"/>
</dbReference>
<gene>
    <name evidence="2" type="ORF">ACFQ3J_09775</name>
</gene>
<dbReference type="InterPro" id="IPR000182">
    <property type="entry name" value="GNAT_dom"/>
</dbReference>
<dbReference type="RefSeq" id="WP_251583278.1">
    <property type="nucleotide sequence ID" value="NZ_JBHTKX010000001.1"/>
</dbReference>
<dbReference type="EC" id="2.3.-.-" evidence="2"/>
<evidence type="ECO:0000313" key="2">
    <source>
        <dbReference type="EMBL" id="MFD1128460.1"/>
    </source>
</evidence>
<dbReference type="InterPro" id="IPR016181">
    <property type="entry name" value="Acyl_CoA_acyltransferase"/>
</dbReference>
<evidence type="ECO:0000313" key="3">
    <source>
        <dbReference type="Proteomes" id="UP001597169"/>
    </source>
</evidence>
<feature type="domain" description="N-acetyltransferase" evidence="1">
    <location>
        <begin position="1"/>
        <end position="170"/>
    </location>
</feature>
<comment type="caution">
    <text evidence="2">The sequence shown here is derived from an EMBL/GenBank/DDBJ whole genome shotgun (WGS) entry which is preliminary data.</text>
</comment>
<protein>
    <submittedName>
        <fullName evidence="2">GNAT family N-acetyltransferase</fullName>
        <ecNumber evidence="2">2.3.-.-</ecNumber>
    </submittedName>
</protein>
<dbReference type="Proteomes" id="UP001597169">
    <property type="component" value="Unassembled WGS sequence"/>
</dbReference>
<dbReference type="CDD" id="cd04301">
    <property type="entry name" value="NAT_SF"/>
    <property type="match status" value="1"/>
</dbReference>
<reference evidence="3" key="1">
    <citation type="journal article" date="2019" name="Int. J. Syst. Evol. Microbiol.">
        <title>The Global Catalogue of Microorganisms (GCM) 10K type strain sequencing project: providing services to taxonomists for standard genome sequencing and annotation.</title>
        <authorList>
            <consortium name="The Broad Institute Genomics Platform"/>
            <consortium name="The Broad Institute Genome Sequencing Center for Infectious Disease"/>
            <person name="Wu L."/>
            <person name="Ma J."/>
        </authorList>
    </citation>
    <scope>NUCLEOTIDE SEQUENCE [LARGE SCALE GENOMIC DNA]</scope>
    <source>
        <strain evidence="3">CCUG 53519</strain>
    </source>
</reference>
<dbReference type="PROSITE" id="PS51186">
    <property type="entry name" value="GNAT"/>
    <property type="match status" value="1"/>
</dbReference>
<dbReference type="Pfam" id="PF00583">
    <property type="entry name" value="Acetyltransf_1"/>
    <property type="match status" value="1"/>
</dbReference>